<dbReference type="AlphaFoldDB" id="A0A9D1IIH8"/>
<name>A0A9D1IIH8_9FIRM</name>
<reference evidence="2" key="1">
    <citation type="submission" date="2020-10" db="EMBL/GenBank/DDBJ databases">
        <authorList>
            <person name="Gilroy R."/>
        </authorList>
    </citation>
    <scope>NUCLEOTIDE SEQUENCE</scope>
    <source>
        <strain evidence="2">ChiGjej1B1-19959</strain>
    </source>
</reference>
<dbReference type="EMBL" id="DVMW01000043">
    <property type="protein sequence ID" value="HIU36434.1"/>
    <property type="molecule type" value="Genomic_DNA"/>
</dbReference>
<dbReference type="Gene3D" id="1.10.10.60">
    <property type="entry name" value="Homeodomain-like"/>
    <property type="match status" value="1"/>
</dbReference>
<organism evidence="2 3">
    <name type="scientific">Candidatus Fimenecus excrementigallinarum</name>
    <dbReference type="NCBI Taxonomy" id="2840816"/>
    <lineage>
        <taxon>Bacteria</taxon>
        <taxon>Bacillati</taxon>
        <taxon>Bacillota</taxon>
        <taxon>Clostridia</taxon>
        <taxon>Candidatus Fimenecus</taxon>
    </lineage>
</organism>
<dbReference type="InterPro" id="IPR014875">
    <property type="entry name" value="Mor_transcription_activator"/>
</dbReference>
<protein>
    <submittedName>
        <fullName evidence="2">Mor transcription activator family protein</fullName>
    </submittedName>
</protein>
<dbReference type="Proteomes" id="UP000824071">
    <property type="component" value="Unassembled WGS sequence"/>
</dbReference>
<feature type="domain" description="Mor transcription activator" evidence="1">
    <location>
        <begin position="12"/>
        <end position="86"/>
    </location>
</feature>
<dbReference type="Pfam" id="PF08765">
    <property type="entry name" value="Mor"/>
    <property type="match status" value="1"/>
</dbReference>
<proteinExistence type="predicted"/>
<comment type="caution">
    <text evidence="2">The sequence shown here is derived from an EMBL/GenBank/DDBJ whole genome shotgun (WGS) entry which is preliminary data.</text>
</comment>
<dbReference type="InterPro" id="IPR009057">
    <property type="entry name" value="Homeodomain-like_sf"/>
</dbReference>
<evidence type="ECO:0000259" key="1">
    <source>
        <dbReference type="Pfam" id="PF08765"/>
    </source>
</evidence>
<evidence type="ECO:0000313" key="3">
    <source>
        <dbReference type="Proteomes" id="UP000824071"/>
    </source>
</evidence>
<dbReference type="SUPFAM" id="SSF46689">
    <property type="entry name" value="Homeodomain-like"/>
    <property type="match status" value="1"/>
</dbReference>
<gene>
    <name evidence="2" type="ORF">IAC53_07520</name>
</gene>
<reference evidence="2" key="2">
    <citation type="journal article" date="2021" name="PeerJ">
        <title>Extensive microbial diversity within the chicken gut microbiome revealed by metagenomics and culture.</title>
        <authorList>
            <person name="Gilroy R."/>
            <person name="Ravi A."/>
            <person name="Getino M."/>
            <person name="Pursley I."/>
            <person name="Horton D.L."/>
            <person name="Alikhan N.F."/>
            <person name="Baker D."/>
            <person name="Gharbi K."/>
            <person name="Hall N."/>
            <person name="Watson M."/>
            <person name="Adriaenssens E.M."/>
            <person name="Foster-Nyarko E."/>
            <person name="Jarju S."/>
            <person name="Secka A."/>
            <person name="Antonio M."/>
            <person name="Oren A."/>
            <person name="Chaudhuri R.R."/>
            <person name="La Ragione R."/>
            <person name="Hildebrand F."/>
            <person name="Pallen M.J."/>
        </authorList>
    </citation>
    <scope>NUCLEOTIDE SEQUENCE</scope>
    <source>
        <strain evidence="2">ChiGjej1B1-19959</strain>
    </source>
</reference>
<accession>A0A9D1IIH8</accession>
<sequence>MEPKEIKCECLNGVYNEIANLLGVEAAVILHSAFRGQQINFPVSLFTAEFMRTQVTKEYNGHNIKYLATKYGYSEKWIRKMINGIKK</sequence>
<evidence type="ECO:0000313" key="2">
    <source>
        <dbReference type="EMBL" id="HIU36434.1"/>
    </source>
</evidence>